<name>A0ABT5MJX7_9BURK</name>
<organism evidence="1 2">
    <name type="scientific">Curvibacter microcysteis</name>
    <dbReference type="NCBI Taxonomy" id="3026419"/>
    <lineage>
        <taxon>Bacteria</taxon>
        <taxon>Pseudomonadati</taxon>
        <taxon>Pseudomonadota</taxon>
        <taxon>Betaproteobacteria</taxon>
        <taxon>Burkholderiales</taxon>
        <taxon>Comamonadaceae</taxon>
        <taxon>Curvibacter</taxon>
    </lineage>
</organism>
<evidence type="ECO:0000313" key="2">
    <source>
        <dbReference type="Proteomes" id="UP001528672"/>
    </source>
</evidence>
<gene>
    <name evidence="1" type="ORF">PSQ39_18950</name>
</gene>
<keyword evidence="2" id="KW-1185">Reference proteome</keyword>
<evidence type="ECO:0000313" key="1">
    <source>
        <dbReference type="EMBL" id="MDD0816726.1"/>
    </source>
</evidence>
<dbReference type="EMBL" id="JAQSIO010000009">
    <property type="protein sequence ID" value="MDD0816726.1"/>
    <property type="molecule type" value="Genomic_DNA"/>
</dbReference>
<accession>A0ABT5MJX7</accession>
<proteinExistence type="predicted"/>
<dbReference type="Proteomes" id="UP001528672">
    <property type="component" value="Unassembled WGS sequence"/>
</dbReference>
<protein>
    <submittedName>
        <fullName evidence="1">DUF2889 domain-containing protein</fullName>
    </submittedName>
</protein>
<reference evidence="1 2" key="1">
    <citation type="submission" date="2023-02" db="EMBL/GenBank/DDBJ databases">
        <title>Bacterial whole genome sequence for Curvibacter sp. HBC28.</title>
        <authorList>
            <person name="Le V."/>
            <person name="Ko S.-R."/>
            <person name="Ahn C.-Y."/>
            <person name="Oh H.-M."/>
        </authorList>
    </citation>
    <scope>NUCLEOTIDE SEQUENCE [LARGE SCALE GENOMIC DNA]</scope>
    <source>
        <strain evidence="1 2">HBC28</strain>
    </source>
</reference>
<dbReference type="Pfam" id="PF11136">
    <property type="entry name" value="DUF2889"/>
    <property type="match status" value="1"/>
</dbReference>
<comment type="caution">
    <text evidence="1">The sequence shown here is derived from an EMBL/GenBank/DDBJ whole genome shotgun (WGS) entry which is preliminary data.</text>
</comment>
<sequence>MPLPTPAARRPMHTRQVQYRGFQREDGLWDIEGEMKDTKSEDFDIPGEGHWAPGEAIHHMLIRVTVDAGFVVRDIQVAMDSVPHAECPPAQAAMHTMIGCGMAGGWRQAIERNLGGIQGCAHLRELLFNLATAAFQTIPSAFEADAERPPMHLGRCTAWDFNGPLVQRQHPIFFGHVPTRRKPPQA</sequence>
<dbReference type="InterPro" id="IPR021312">
    <property type="entry name" value="DUF2889"/>
</dbReference>